<evidence type="ECO:0000256" key="1">
    <source>
        <dbReference type="SAM" id="Phobius"/>
    </source>
</evidence>
<feature type="transmembrane region" description="Helical" evidence="1">
    <location>
        <begin position="50"/>
        <end position="70"/>
    </location>
</feature>
<dbReference type="RefSeq" id="WP_262435923.1">
    <property type="nucleotide sequence ID" value="NZ_JACRTF010000001.1"/>
</dbReference>
<proteinExistence type="predicted"/>
<feature type="transmembrane region" description="Helical" evidence="1">
    <location>
        <begin position="400"/>
        <end position="433"/>
    </location>
</feature>
<name>A0A926FAH8_9BACT</name>
<comment type="caution">
    <text evidence="2">The sequence shown here is derived from an EMBL/GenBank/DDBJ whole genome shotgun (WGS) entry which is preliminary data.</text>
</comment>
<organism evidence="2 3">
    <name type="scientific">Jilunia laotingensis</name>
    <dbReference type="NCBI Taxonomy" id="2763675"/>
    <lineage>
        <taxon>Bacteria</taxon>
        <taxon>Pseudomonadati</taxon>
        <taxon>Bacteroidota</taxon>
        <taxon>Bacteroidia</taxon>
        <taxon>Bacteroidales</taxon>
        <taxon>Bacteroidaceae</taxon>
        <taxon>Jilunia</taxon>
    </lineage>
</organism>
<accession>A0A926FAH8</accession>
<feature type="transmembrane region" description="Helical" evidence="1">
    <location>
        <begin position="104"/>
        <end position="124"/>
    </location>
</feature>
<dbReference type="AlphaFoldDB" id="A0A926FAH8"/>
<feature type="transmembrane region" description="Helical" evidence="1">
    <location>
        <begin position="367"/>
        <end position="388"/>
    </location>
</feature>
<evidence type="ECO:0000313" key="3">
    <source>
        <dbReference type="Proteomes" id="UP000651085"/>
    </source>
</evidence>
<feature type="transmembrane region" description="Helical" evidence="1">
    <location>
        <begin position="136"/>
        <end position="156"/>
    </location>
</feature>
<gene>
    <name evidence="2" type="ORF">H8744_16615</name>
</gene>
<feature type="transmembrane region" description="Helical" evidence="1">
    <location>
        <begin position="215"/>
        <end position="245"/>
    </location>
</feature>
<keyword evidence="1" id="KW-0812">Transmembrane</keyword>
<keyword evidence="3" id="KW-1185">Reference proteome</keyword>
<feature type="transmembrane region" description="Helical" evidence="1">
    <location>
        <begin position="77"/>
        <end position="98"/>
    </location>
</feature>
<keyword evidence="1" id="KW-0472">Membrane</keyword>
<sequence>MKSFFAVKIGRTDCANLITAFLYLFIYRYIHTSFLVPVWGYFGYYNNTYTVYEVSVTNLIALFPILFYSVKKVASNFISVMIYALVYLPTVITIQYHFTDYLSVIGYQFAYMCAMILFFLVDKFSNKKVVNKTNTLSLNFWLFSGVALALFVLFHYGPGALKLVSFEEVYDLRNENYELKGNSFMIGYFVLWIGRVFLPLYMAIGLVYRKRSFIIIAVLMALLVYMAIGAKTTISAPVFACGIFLCLKYIGFRYFFPFIVVAFLGVMIWYEIAKVMGCEDTTIIFPISALLLMRTLGISGLLGASYIDFFRTAEHTYYSHIGIVNYITGAYPFGHDALGKAVWSAYKGFDIEESMNANANFLVTDGVAAAGIYGVIFISIVFFFFLKYLNKVSARHNPDFVFIILLGVVSALLNVSLFTTLISCGFFLILILFRFSTIKYK</sequence>
<feature type="transmembrane region" description="Helical" evidence="1">
    <location>
        <begin position="251"/>
        <end position="270"/>
    </location>
</feature>
<feature type="transmembrane region" description="Helical" evidence="1">
    <location>
        <begin position="185"/>
        <end position="208"/>
    </location>
</feature>
<dbReference type="Proteomes" id="UP000651085">
    <property type="component" value="Unassembled WGS sequence"/>
</dbReference>
<keyword evidence="1" id="KW-1133">Transmembrane helix</keyword>
<dbReference type="EMBL" id="JACRTF010000001">
    <property type="protein sequence ID" value="MBC8594834.1"/>
    <property type="molecule type" value="Genomic_DNA"/>
</dbReference>
<protein>
    <submittedName>
        <fullName evidence="2">Uncharacterized protein</fullName>
    </submittedName>
</protein>
<reference evidence="2" key="1">
    <citation type="submission" date="2020-08" db="EMBL/GenBank/DDBJ databases">
        <title>Genome public.</title>
        <authorList>
            <person name="Liu C."/>
            <person name="Sun Q."/>
        </authorList>
    </citation>
    <scope>NUCLEOTIDE SEQUENCE</scope>
    <source>
        <strain evidence="2">N12</strain>
    </source>
</reference>
<evidence type="ECO:0000313" key="2">
    <source>
        <dbReference type="EMBL" id="MBC8594834.1"/>
    </source>
</evidence>
<feature type="transmembrane region" description="Helical" evidence="1">
    <location>
        <begin position="282"/>
        <end position="307"/>
    </location>
</feature>